<comment type="caution">
    <text evidence="1">The sequence shown here is derived from an EMBL/GenBank/DDBJ whole genome shotgun (WGS) entry which is preliminary data.</text>
</comment>
<organism evidence="1">
    <name type="scientific">marine sediment metagenome</name>
    <dbReference type="NCBI Taxonomy" id="412755"/>
    <lineage>
        <taxon>unclassified sequences</taxon>
        <taxon>metagenomes</taxon>
        <taxon>ecological metagenomes</taxon>
    </lineage>
</organism>
<evidence type="ECO:0000313" key="1">
    <source>
        <dbReference type="EMBL" id="KKM94685.1"/>
    </source>
</evidence>
<accession>A0A0F9P0S6</accession>
<proteinExistence type="predicted"/>
<dbReference type="EMBL" id="LAZR01006106">
    <property type="protein sequence ID" value="KKM94685.1"/>
    <property type="molecule type" value="Genomic_DNA"/>
</dbReference>
<gene>
    <name evidence="1" type="ORF">LCGC14_1195810</name>
</gene>
<reference evidence="1" key="1">
    <citation type="journal article" date="2015" name="Nature">
        <title>Complex archaea that bridge the gap between prokaryotes and eukaryotes.</title>
        <authorList>
            <person name="Spang A."/>
            <person name="Saw J.H."/>
            <person name="Jorgensen S.L."/>
            <person name="Zaremba-Niedzwiedzka K."/>
            <person name="Martijn J."/>
            <person name="Lind A.E."/>
            <person name="van Eijk R."/>
            <person name="Schleper C."/>
            <person name="Guy L."/>
            <person name="Ettema T.J."/>
        </authorList>
    </citation>
    <scope>NUCLEOTIDE SEQUENCE</scope>
</reference>
<dbReference type="SUPFAM" id="SSF56731">
    <property type="entry name" value="DNA primase core"/>
    <property type="match status" value="1"/>
</dbReference>
<protein>
    <recommendedName>
        <fullName evidence="2">DNA primase</fullName>
    </recommendedName>
</protein>
<name>A0A0F9P0S6_9ZZZZ</name>
<dbReference type="Gene3D" id="3.40.1360.10">
    <property type="match status" value="1"/>
</dbReference>
<dbReference type="AlphaFoldDB" id="A0A0F9P0S6"/>
<dbReference type="CDD" id="cd01029">
    <property type="entry name" value="TOPRIM_primases"/>
    <property type="match status" value="1"/>
</dbReference>
<dbReference type="InterPro" id="IPR034154">
    <property type="entry name" value="TOPRIM_DnaG/twinkle"/>
</dbReference>
<evidence type="ECO:0008006" key="2">
    <source>
        <dbReference type="Google" id="ProtNLM"/>
    </source>
</evidence>
<sequence>MSLEDLYIDYGIETAPEQHKHYREGWLNIACPFCTGSEGYHLGFNTDSFYFYCWRCGPHYIEQVLRKVLKINRNRVEAFSKEYRLDKKGAPNSTSKVIKIGRYAFKHPSEVITMIKPHRRYLEKRNFDPDYIERKWGVLGTGPFSQLDNGEGKIIPYKYRLLIPIYWEGREVSFQCRDYTDKQDPKYLACPEVREIEHHKHILYGHPDLWKKRVGICVEGVFDVWRLKHYACSTLGVGYTPEQLRLLADLFDKLFIMFDPEPIAQKQGEKLCRELRFRGVKAHNYTDLETDPGAMSDKDAKHLLKELKLK</sequence>